<feature type="domain" description="C2H2-type" evidence="7">
    <location>
        <begin position="748"/>
        <end position="771"/>
    </location>
</feature>
<evidence type="ECO:0000256" key="4">
    <source>
        <dbReference type="ARBA" id="ARBA00022833"/>
    </source>
</evidence>
<evidence type="ECO:0000256" key="3">
    <source>
        <dbReference type="ARBA" id="ARBA00022771"/>
    </source>
</evidence>
<name>A0ABP1Q9U6_9HEXA</name>
<feature type="compositionally biased region" description="Basic and acidic residues" evidence="6">
    <location>
        <begin position="348"/>
        <end position="363"/>
    </location>
</feature>
<feature type="domain" description="C2H2-type" evidence="7">
    <location>
        <begin position="491"/>
        <end position="516"/>
    </location>
</feature>
<gene>
    <name evidence="8" type="ORF">ODALV1_LOCUS6851</name>
</gene>
<proteinExistence type="predicted"/>
<keyword evidence="9" id="KW-1185">Reference proteome</keyword>
<comment type="caution">
    <text evidence="8">The sequence shown here is derived from an EMBL/GenBank/DDBJ whole genome shotgun (WGS) entry which is preliminary data.</text>
</comment>
<keyword evidence="1" id="KW-0479">Metal-binding</keyword>
<protein>
    <recommendedName>
        <fullName evidence="7">C2H2-type domain-containing protein</fullName>
    </recommendedName>
</protein>
<feature type="region of interest" description="Disordered" evidence="6">
    <location>
        <begin position="280"/>
        <end position="417"/>
    </location>
</feature>
<feature type="domain" description="C2H2-type" evidence="7">
    <location>
        <begin position="595"/>
        <end position="622"/>
    </location>
</feature>
<evidence type="ECO:0000256" key="2">
    <source>
        <dbReference type="ARBA" id="ARBA00022737"/>
    </source>
</evidence>
<reference evidence="8 9" key="1">
    <citation type="submission" date="2024-08" db="EMBL/GenBank/DDBJ databases">
        <authorList>
            <person name="Cucini C."/>
            <person name="Frati F."/>
        </authorList>
    </citation>
    <scope>NUCLEOTIDE SEQUENCE [LARGE SCALE GENOMIC DNA]</scope>
</reference>
<dbReference type="EMBL" id="CAXLJM020000022">
    <property type="protein sequence ID" value="CAL8087791.1"/>
    <property type="molecule type" value="Genomic_DNA"/>
</dbReference>
<feature type="compositionally biased region" description="Polar residues" evidence="6">
    <location>
        <begin position="322"/>
        <end position="334"/>
    </location>
</feature>
<evidence type="ECO:0000256" key="6">
    <source>
        <dbReference type="SAM" id="MobiDB-lite"/>
    </source>
</evidence>
<dbReference type="SUPFAM" id="SSF57667">
    <property type="entry name" value="beta-beta-alpha zinc fingers"/>
    <property type="match status" value="5"/>
</dbReference>
<feature type="domain" description="C2H2-type" evidence="7">
    <location>
        <begin position="424"/>
        <end position="451"/>
    </location>
</feature>
<feature type="compositionally biased region" description="Basic residues" evidence="6">
    <location>
        <begin position="386"/>
        <end position="402"/>
    </location>
</feature>
<evidence type="ECO:0000313" key="9">
    <source>
        <dbReference type="Proteomes" id="UP001642540"/>
    </source>
</evidence>
<accession>A0ABP1Q9U6</accession>
<dbReference type="SMART" id="SM00355">
    <property type="entry name" value="ZnF_C2H2"/>
    <property type="match status" value="11"/>
</dbReference>
<feature type="domain" description="C2H2-type" evidence="7">
    <location>
        <begin position="655"/>
        <end position="683"/>
    </location>
</feature>
<evidence type="ECO:0000256" key="5">
    <source>
        <dbReference type="PROSITE-ProRule" id="PRU00042"/>
    </source>
</evidence>
<feature type="compositionally biased region" description="Basic residues" evidence="6">
    <location>
        <begin position="217"/>
        <end position="236"/>
    </location>
</feature>
<keyword evidence="4" id="KW-0862">Zinc</keyword>
<sequence length="771" mass="88952">MINNRLKLKMASSKVGLETGTNDVQNSSSNPCICLFCTTEHHSRSFAFVDGKLQRIKRDADASSAFASLQNTNENTVVIEHLRSIFILRHLLNLSDKVCCDYLKKEGGQLDPGLWFSVCSSCEEIVQQCYALHEKILELGHTLGSLKSQLRNLMVETSWKNAEAEQDKSDQFHINSICLDIRSHFIDAPATIETSKLDQINKPFERKTTFNSVRNSTLKRKGTRRGKIRKSGRRKNCKKTLPEYLRKIVPAGIIEPKKGKDESQLSLASSSSLLLDSDVGYDQESIPSPASVTHDSDGSEWMPSENEGSGVEDDIKEDKDASSNFLTSSTITGNTEKRKKRKPSWKSNDNKKPLKDPDVESHNLVDSFDSEVKDEVINDDQTIKPKSSRQGRNRSMRKRLIKNKTASSNTSHKRKRKPKKYVWEQCEECPAKFITTERLERHRDLHRKASDKDKVCLKCGWLCGSKPKLISHMRCHQRKQRLKTDNEEIPYYCDHCHMIYTKRHILIKHYKFSHLGLPLNNCSNCDLKFESKQLLKLHCQEMHSQEITSSELSEPLNQDNPTANTPVSCAHCAETFTSKFKMDYHIAKYHADVLLWCTKCEYKAKTLEGLQLHWNTHTREEPFVCEICCRGFRRPDTLRNHKRQDHYEQLGIEAIRCKECGITFFNEGMLKMHIEGVHEKKKNHFCEYCGKGFFAKKELKLHILLHTAPRELQYKKGPFFCQFCEAKFNVRQGLYYHLKKLHSDKFILRCETCGKGYCTQISLLKHKKSCQ</sequence>
<dbReference type="PANTHER" id="PTHR24379">
    <property type="entry name" value="KRAB AND ZINC FINGER DOMAIN-CONTAINING"/>
    <property type="match status" value="1"/>
</dbReference>
<keyword evidence="2" id="KW-0677">Repeat</keyword>
<feature type="domain" description="C2H2-type" evidence="7">
    <location>
        <begin position="684"/>
        <end position="711"/>
    </location>
</feature>
<feature type="domain" description="C2H2-type" evidence="7">
    <location>
        <begin position="623"/>
        <end position="646"/>
    </location>
</feature>
<keyword evidence="3 5" id="KW-0863">Zinc-finger</keyword>
<dbReference type="PROSITE" id="PS00028">
    <property type="entry name" value="ZINC_FINGER_C2H2_1"/>
    <property type="match status" value="9"/>
</dbReference>
<evidence type="ECO:0000259" key="7">
    <source>
        <dbReference type="PROSITE" id="PS50157"/>
    </source>
</evidence>
<evidence type="ECO:0000256" key="1">
    <source>
        <dbReference type="ARBA" id="ARBA00022723"/>
    </source>
</evidence>
<dbReference type="InterPro" id="IPR013087">
    <property type="entry name" value="Znf_C2H2_type"/>
</dbReference>
<dbReference type="Proteomes" id="UP001642540">
    <property type="component" value="Unassembled WGS sequence"/>
</dbReference>
<feature type="domain" description="C2H2-type" evidence="7">
    <location>
        <begin position="719"/>
        <end position="747"/>
    </location>
</feature>
<dbReference type="Gene3D" id="3.30.160.60">
    <property type="entry name" value="Classic Zinc Finger"/>
    <property type="match status" value="5"/>
</dbReference>
<feature type="region of interest" description="Disordered" evidence="6">
    <location>
        <begin position="216"/>
        <end position="236"/>
    </location>
</feature>
<organism evidence="8 9">
    <name type="scientific">Orchesella dallaii</name>
    <dbReference type="NCBI Taxonomy" id="48710"/>
    <lineage>
        <taxon>Eukaryota</taxon>
        <taxon>Metazoa</taxon>
        <taxon>Ecdysozoa</taxon>
        <taxon>Arthropoda</taxon>
        <taxon>Hexapoda</taxon>
        <taxon>Collembola</taxon>
        <taxon>Entomobryomorpha</taxon>
        <taxon>Entomobryoidea</taxon>
        <taxon>Orchesellidae</taxon>
        <taxon>Orchesellinae</taxon>
        <taxon>Orchesella</taxon>
    </lineage>
</organism>
<dbReference type="PROSITE" id="PS50157">
    <property type="entry name" value="ZINC_FINGER_C2H2_2"/>
    <property type="match status" value="8"/>
</dbReference>
<dbReference type="InterPro" id="IPR036236">
    <property type="entry name" value="Znf_C2H2_sf"/>
</dbReference>
<evidence type="ECO:0000313" key="8">
    <source>
        <dbReference type="EMBL" id="CAL8087791.1"/>
    </source>
</evidence>
<dbReference type="PANTHER" id="PTHR24379:SF121">
    <property type="entry name" value="C2H2-TYPE DOMAIN-CONTAINING PROTEIN"/>
    <property type="match status" value="1"/>
</dbReference>